<feature type="chain" id="PRO_5013216537" evidence="1">
    <location>
        <begin position="22"/>
        <end position="253"/>
    </location>
</feature>
<accession>A0A286GPH5</accession>
<evidence type="ECO:0000313" key="3">
    <source>
        <dbReference type="Proteomes" id="UP000219621"/>
    </source>
</evidence>
<feature type="signal peptide" evidence="1">
    <location>
        <begin position="1"/>
        <end position="21"/>
    </location>
</feature>
<gene>
    <name evidence="2" type="ORF">SAMN05421508_106191</name>
</gene>
<keyword evidence="1" id="KW-0732">Signal</keyword>
<dbReference type="Proteomes" id="UP000219621">
    <property type="component" value="Unassembled WGS sequence"/>
</dbReference>
<evidence type="ECO:0000313" key="2">
    <source>
        <dbReference type="EMBL" id="SOD96979.1"/>
    </source>
</evidence>
<sequence length="253" mass="26653">MLRRRLLAALFALGLGSAAVAGEAAAADYVIGVEELNYFPVYGVRDGAYGGAAREIFDAFAADAGISFAYRPLPVNRLYADLTGGGIDFKFPDNPAWAPGAKDAATVTYSAPVITYIDGVVVKPERVGQGADAVVVLGTVTGFTPFSWLDRIAAGKPRLTENGQMDALLRQVLAGRIDGAYVSVAVANHLLATDLGKPGGLVFDPGLPHSRDTYRLSTTRHADLLARFDAWLADNAERVAAIKTRTGAEAGLE</sequence>
<dbReference type="EMBL" id="OCNJ01000006">
    <property type="protein sequence ID" value="SOD96979.1"/>
    <property type="molecule type" value="Genomic_DNA"/>
</dbReference>
<evidence type="ECO:0000256" key="1">
    <source>
        <dbReference type="SAM" id="SignalP"/>
    </source>
</evidence>
<reference evidence="2 3" key="1">
    <citation type="submission" date="2017-09" db="EMBL/GenBank/DDBJ databases">
        <authorList>
            <person name="Ehlers B."/>
            <person name="Leendertz F.H."/>
        </authorList>
    </citation>
    <scope>NUCLEOTIDE SEQUENCE [LARGE SCALE GENOMIC DNA]</scope>
    <source>
        <strain evidence="2 3">USBA 140</strain>
    </source>
</reference>
<dbReference type="Gene3D" id="3.40.190.10">
    <property type="entry name" value="Periplasmic binding protein-like II"/>
    <property type="match status" value="2"/>
</dbReference>
<proteinExistence type="predicted"/>
<dbReference type="OrthoDB" id="5416480at2"/>
<dbReference type="SUPFAM" id="SSF53850">
    <property type="entry name" value="Periplasmic binding protein-like II"/>
    <property type="match status" value="1"/>
</dbReference>
<name>A0A286GPH5_9PROT</name>
<organism evidence="2 3">
    <name type="scientific">Caenispirillum bisanense</name>
    <dbReference type="NCBI Taxonomy" id="414052"/>
    <lineage>
        <taxon>Bacteria</taxon>
        <taxon>Pseudomonadati</taxon>
        <taxon>Pseudomonadota</taxon>
        <taxon>Alphaproteobacteria</taxon>
        <taxon>Rhodospirillales</taxon>
        <taxon>Novispirillaceae</taxon>
        <taxon>Caenispirillum</taxon>
    </lineage>
</organism>
<protein>
    <submittedName>
        <fullName evidence="2">Extracellular solute-binding protein, family 3</fullName>
    </submittedName>
</protein>
<keyword evidence="3" id="KW-1185">Reference proteome</keyword>
<dbReference type="RefSeq" id="WP_097279956.1">
    <property type="nucleotide sequence ID" value="NZ_OCNJ01000006.1"/>
</dbReference>
<dbReference type="AlphaFoldDB" id="A0A286GPH5"/>